<keyword evidence="2" id="KW-1185">Reference proteome</keyword>
<dbReference type="AlphaFoldDB" id="A0A452ZER7"/>
<accession>A0A452ZER7</accession>
<dbReference type="Proteomes" id="UP000015105">
    <property type="component" value="Chromosome 1D"/>
</dbReference>
<reference evidence="1" key="4">
    <citation type="submission" date="2019-03" db="UniProtKB">
        <authorList>
            <consortium name="EnsemblPlants"/>
        </authorList>
    </citation>
    <scope>IDENTIFICATION</scope>
</reference>
<sequence length="70" mass="7860">LYGDNNEKYSIHATDGCYDPLSYPLFFPRGSLVGIQISLSTMSLGRLHNNQEETVITIQVRLVGMLICQK</sequence>
<dbReference type="EnsemblPlants" id="AET1Gv20735700.1">
    <property type="protein sequence ID" value="AET1Gv20735700.1"/>
    <property type="gene ID" value="AET1Gv20735700"/>
</dbReference>
<reference evidence="2" key="2">
    <citation type="journal article" date="2017" name="Nat. Plants">
        <title>The Aegilops tauschii genome reveals multiple impacts of transposons.</title>
        <authorList>
            <person name="Zhao G."/>
            <person name="Zou C."/>
            <person name="Li K."/>
            <person name="Wang K."/>
            <person name="Li T."/>
            <person name="Gao L."/>
            <person name="Zhang X."/>
            <person name="Wang H."/>
            <person name="Yang Z."/>
            <person name="Liu X."/>
            <person name="Jiang W."/>
            <person name="Mao L."/>
            <person name="Kong X."/>
            <person name="Jiao Y."/>
            <person name="Jia J."/>
        </authorList>
    </citation>
    <scope>NUCLEOTIDE SEQUENCE [LARGE SCALE GENOMIC DNA]</scope>
    <source>
        <strain evidence="2">cv. AL8/78</strain>
    </source>
</reference>
<name>A0A452ZER7_AEGTS</name>
<organism evidence="1 2">
    <name type="scientific">Aegilops tauschii subsp. strangulata</name>
    <name type="common">Goatgrass</name>
    <dbReference type="NCBI Taxonomy" id="200361"/>
    <lineage>
        <taxon>Eukaryota</taxon>
        <taxon>Viridiplantae</taxon>
        <taxon>Streptophyta</taxon>
        <taxon>Embryophyta</taxon>
        <taxon>Tracheophyta</taxon>
        <taxon>Spermatophyta</taxon>
        <taxon>Magnoliopsida</taxon>
        <taxon>Liliopsida</taxon>
        <taxon>Poales</taxon>
        <taxon>Poaceae</taxon>
        <taxon>BOP clade</taxon>
        <taxon>Pooideae</taxon>
        <taxon>Triticodae</taxon>
        <taxon>Triticeae</taxon>
        <taxon>Triticinae</taxon>
        <taxon>Aegilops</taxon>
    </lineage>
</organism>
<proteinExistence type="predicted"/>
<reference evidence="1" key="5">
    <citation type="journal article" date="2021" name="G3 (Bethesda)">
        <title>Aegilops tauschii genome assembly Aet v5.0 features greater sequence contiguity and improved annotation.</title>
        <authorList>
            <person name="Wang L."/>
            <person name="Zhu T."/>
            <person name="Rodriguez J.C."/>
            <person name="Deal K.R."/>
            <person name="Dubcovsky J."/>
            <person name="McGuire P.E."/>
            <person name="Lux T."/>
            <person name="Spannagl M."/>
            <person name="Mayer K.F.X."/>
            <person name="Baldrich P."/>
            <person name="Meyers B.C."/>
            <person name="Huo N."/>
            <person name="Gu Y.Q."/>
            <person name="Zhou H."/>
            <person name="Devos K.M."/>
            <person name="Bennetzen J.L."/>
            <person name="Unver T."/>
            <person name="Budak H."/>
            <person name="Gulick P.J."/>
            <person name="Galiba G."/>
            <person name="Kalapos B."/>
            <person name="Nelson D.R."/>
            <person name="Li P."/>
            <person name="You F.M."/>
            <person name="Luo M.C."/>
            <person name="Dvorak J."/>
        </authorList>
    </citation>
    <scope>NUCLEOTIDE SEQUENCE [LARGE SCALE GENOMIC DNA]</scope>
    <source>
        <strain evidence="1">cv. AL8/78</strain>
    </source>
</reference>
<reference evidence="2" key="1">
    <citation type="journal article" date="2014" name="Science">
        <title>Ancient hybridizations among the ancestral genomes of bread wheat.</title>
        <authorList>
            <consortium name="International Wheat Genome Sequencing Consortium,"/>
            <person name="Marcussen T."/>
            <person name="Sandve S.R."/>
            <person name="Heier L."/>
            <person name="Spannagl M."/>
            <person name="Pfeifer M."/>
            <person name="Jakobsen K.S."/>
            <person name="Wulff B.B."/>
            <person name="Steuernagel B."/>
            <person name="Mayer K.F."/>
            <person name="Olsen O.A."/>
        </authorList>
    </citation>
    <scope>NUCLEOTIDE SEQUENCE [LARGE SCALE GENOMIC DNA]</scope>
    <source>
        <strain evidence="2">cv. AL8/78</strain>
    </source>
</reference>
<protein>
    <submittedName>
        <fullName evidence="1">Uncharacterized protein</fullName>
    </submittedName>
</protein>
<dbReference type="Gramene" id="AET1Gv20735700.1">
    <property type="protein sequence ID" value="AET1Gv20735700.1"/>
    <property type="gene ID" value="AET1Gv20735700"/>
</dbReference>
<evidence type="ECO:0000313" key="2">
    <source>
        <dbReference type="Proteomes" id="UP000015105"/>
    </source>
</evidence>
<evidence type="ECO:0000313" key="1">
    <source>
        <dbReference type="EnsemblPlants" id="AET1Gv20735700.1"/>
    </source>
</evidence>
<reference evidence="1" key="3">
    <citation type="journal article" date="2017" name="Nature">
        <title>Genome sequence of the progenitor of the wheat D genome Aegilops tauschii.</title>
        <authorList>
            <person name="Luo M.C."/>
            <person name="Gu Y.Q."/>
            <person name="Puiu D."/>
            <person name="Wang H."/>
            <person name="Twardziok S.O."/>
            <person name="Deal K.R."/>
            <person name="Huo N."/>
            <person name="Zhu T."/>
            <person name="Wang L."/>
            <person name="Wang Y."/>
            <person name="McGuire P.E."/>
            <person name="Liu S."/>
            <person name="Long H."/>
            <person name="Ramasamy R.K."/>
            <person name="Rodriguez J.C."/>
            <person name="Van S.L."/>
            <person name="Yuan L."/>
            <person name="Wang Z."/>
            <person name="Xia Z."/>
            <person name="Xiao L."/>
            <person name="Anderson O.D."/>
            <person name="Ouyang S."/>
            <person name="Liang Y."/>
            <person name="Zimin A.V."/>
            <person name="Pertea G."/>
            <person name="Qi P."/>
            <person name="Bennetzen J.L."/>
            <person name="Dai X."/>
            <person name="Dawson M.W."/>
            <person name="Muller H.G."/>
            <person name="Kugler K."/>
            <person name="Rivarola-Duarte L."/>
            <person name="Spannagl M."/>
            <person name="Mayer K.F.X."/>
            <person name="Lu F.H."/>
            <person name="Bevan M.W."/>
            <person name="Leroy P."/>
            <person name="Li P."/>
            <person name="You F.M."/>
            <person name="Sun Q."/>
            <person name="Liu Z."/>
            <person name="Lyons E."/>
            <person name="Wicker T."/>
            <person name="Salzberg S.L."/>
            <person name="Devos K.M."/>
            <person name="Dvorak J."/>
        </authorList>
    </citation>
    <scope>NUCLEOTIDE SEQUENCE [LARGE SCALE GENOMIC DNA]</scope>
    <source>
        <strain evidence="1">cv. AL8/78</strain>
    </source>
</reference>